<name>A0A0A8L712_9SACH</name>
<feature type="region of interest" description="Disordered" evidence="2">
    <location>
        <begin position="84"/>
        <end position="113"/>
    </location>
</feature>
<feature type="compositionally biased region" description="Acidic residues" evidence="2">
    <location>
        <begin position="91"/>
        <end position="107"/>
    </location>
</feature>
<dbReference type="SMART" id="SM00591">
    <property type="entry name" value="RWD"/>
    <property type="match status" value="1"/>
</dbReference>
<dbReference type="AlphaFoldDB" id="A0A0A8L712"/>
<evidence type="ECO:0000256" key="1">
    <source>
        <dbReference type="SAM" id="Coils"/>
    </source>
</evidence>
<keyword evidence="1" id="KW-0175">Coiled coil</keyword>
<feature type="domain" description="RWD" evidence="3">
    <location>
        <begin position="9"/>
        <end position="167"/>
    </location>
</feature>
<gene>
    <name evidence="4" type="ORF">KLDO_g2279</name>
</gene>
<keyword evidence="5" id="KW-1185">Reference proteome</keyword>
<evidence type="ECO:0000259" key="3">
    <source>
        <dbReference type="PROSITE" id="PS50908"/>
    </source>
</evidence>
<organism evidence="4 5">
    <name type="scientific">Kluyveromyces dobzhanskii CBS 2104</name>
    <dbReference type="NCBI Taxonomy" id="1427455"/>
    <lineage>
        <taxon>Eukaryota</taxon>
        <taxon>Fungi</taxon>
        <taxon>Dikarya</taxon>
        <taxon>Ascomycota</taxon>
        <taxon>Saccharomycotina</taxon>
        <taxon>Saccharomycetes</taxon>
        <taxon>Saccharomycetales</taxon>
        <taxon>Saccharomycetaceae</taxon>
        <taxon>Kluyveromyces</taxon>
    </lineage>
</organism>
<dbReference type="EMBL" id="CCBQ010000027">
    <property type="protein sequence ID" value="CDO93993.1"/>
    <property type="molecule type" value="Genomic_DNA"/>
</dbReference>
<dbReference type="CDD" id="cd23824">
    <property type="entry name" value="RWD_ScGIR2-like"/>
    <property type="match status" value="1"/>
</dbReference>
<protein>
    <submittedName>
        <fullName evidence="4">WGS project CCBQ000000000 data, contig 00102</fullName>
    </submittedName>
</protein>
<dbReference type="Pfam" id="PF05773">
    <property type="entry name" value="RWD"/>
    <property type="match status" value="1"/>
</dbReference>
<dbReference type="SUPFAM" id="SSF54495">
    <property type="entry name" value="UBC-like"/>
    <property type="match status" value="1"/>
</dbReference>
<dbReference type="Gene3D" id="3.10.110.10">
    <property type="entry name" value="Ubiquitin Conjugating Enzyme"/>
    <property type="match status" value="1"/>
</dbReference>
<accession>A0A0A8L712</accession>
<dbReference type="InterPro" id="IPR040213">
    <property type="entry name" value="GIR2-like"/>
</dbReference>
<evidence type="ECO:0000256" key="2">
    <source>
        <dbReference type="SAM" id="MobiDB-lite"/>
    </source>
</evidence>
<feature type="coiled-coil region" evidence="1">
    <location>
        <begin position="165"/>
        <end position="192"/>
    </location>
</feature>
<evidence type="ECO:0000313" key="5">
    <source>
        <dbReference type="Proteomes" id="UP000031516"/>
    </source>
</evidence>
<sequence>MDYKEEQSQEIEILESIYPDELTVLNSDYPNIEIQVDIKLEPVPLADSSYTADSITNHHILHATFTFPENYPDEAPVIKVVPEEVPKLDKDDEEDDEEEDGEDEVEYDDHGNPVVSRFENLPDKIHFHEFVPQCVEKLNGQIEEDMLLGMQMCFGLISNIKEYAEEWFQEQLSELERQHDILLQEREKEEQKKFRGTEVTRETYLEWRSRFRKELGLDVRDADRRLAAHQGRLSGRQIFEQGLAGDEDLDEDDETLITEGVKTMAV</sequence>
<dbReference type="InterPro" id="IPR016135">
    <property type="entry name" value="UBQ-conjugating_enzyme/RWD"/>
</dbReference>
<dbReference type="Proteomes" id="UP000031516">
    <property type="component" value="Unassembled WGS sequence"/>
</dbReference>
<comment type="caution">
    <text evidence="4">The sequence shown here is derived from an EMBL/GenBank/DDBJ whole genome shotgun (WGS) entry which is preliminary data.</text>
</comment>
<dbReference type="PANTHER" id="PTHR12292">
    <property type="entry name" value="RWD DOMAIN-CONTAINING PROTEIN"/>
    <property type="match status" value="1"/>
</dbReference>
<dbReference type="InterPro" id="IPR006575">
    <property type="entry name" value="RWD_dom"/>
</dbReference>
<proteinExistence type="predicted"/>
<reference evidence="4 5" key="1">
    <citation type="submission" date="2014-03" db="EMBL/GenBank/DDBJ databases">
        <title>The genome of Kluyveromyces dobzhanskii.</title>
        <authorList>
            <person name="Nystedt B."/>
            <person name="Astrom S."/>
        </authorList>
    </citation>
    <scope>NUCLEOTIDE SEQUENCE [LARGE SCALE GENOMIC DNA]</scope>
    <source>
        <strain evidence="4 5">CBS 2104</strain>
    </source>
</reference>
<dbReference type="OrthoDB" id="277175at2759"/>
<evidence type="ECO:0000313" key="4">
    <source>
        <dbReference type="EMBL" id="CDO93993.1"/>
    </source>
</evidence>
<dbReference type="PROSITE" id="PS50908">
    <property type="entry name" value="RWD"/>
    <property type="match status" value="1"/>
</dbReference>